<accession>A0ABP8WMK5</accession>
<proteinExistence type="predicted"/>
<evidence type="ECO:0000313" key="2">
    <source>
        <dbReference type="Proteomes" id="UP001499974"/>
    </source>
</evidence>
<sequence length="66" mass="7104">MAIAEAPWRMPKAPLIRSITPAKTLTRSVMNPSAGSTRADRDVRTPPVVPVPGAVWLIGSPPLAFW</sequence>
<gene>
    <name evidence="1" type="ORF">GCM10023349_01930</name>
</gene>
<name>A0ABP8WMK5_9ACTN</name>
<comment type="caution">
    <text evidence="1">The sequence shown here is derived from an EMBL/GenBank/DDBJ whole genome shotgun (WGS) entry which is preliminary data.</text>
</comment>
<organism evidence="1 2">
    <name type="scientific">Nocardioides conyzicola</name>
    <dbReference type="NCBI Taxonomy" id="1651781"/>
    <lineage>
        <taxon>Bacteria</taxon>
        <taxon>Bacillati</taxon>
        <taxon>Actinomycetota</taxon>
        <taxon>Actinomycetes</taxon>
        <taxon>Propionibacteriales</taxon>
        <taxon>Nocardioidaceae</taxon>
        <taxon>Nocardioides</taxon>
    </lineage>
</organism>
<keyword evidence="2" id="KW-1185">Reference proteome</keyword>
<dbReference type="Proteomes" id="UP001499974">
    <property type="component" value="Unassembled WGS sequence"/>
</dbReference>
<evidence type="ECO:0000313" key="1">
    <source>
        <dbReference type="EMBL" id="GAA4690984.1"/>
    </source>
</evidence>
<protein>
    <submittedName>
        <fullName evidence="1">Uncharacterized protein</fullName>
    </submittedName>
</protein>
<reference evidence="2" key="1">
    <citation type="journal article" date="2019" name="Int. J. Syst. Evol. Microbiol.">
        <title>The Global Catalogue of Microorganisms (GCM) 10K type strain sequencing project: providing services to taxonomists for standard genome sequencing and annotation.</title>
        <authorList>
            <consortium name="The Broad Institute Genomics Platform"/>
            <consortium name="The Broad Institute Genome Sequencing Center for Infectious Disease"/>
            <person name="Wu L."/>
            <person name="Ma J."/>
        </authorList>
    </citation>
    <scope>NUCLEOTIDE SEQUENCE [LARGE SCALE GENOMIC DNA]</scope>
    <source>
        <strain evidence="2">JCM 18531</strain>
    </source>
</reference>
<dbReference type="EMBL" id="BAABKM010000001">
    <property type="protein sequence ID" value="GAA4690984.1"/>
    <property type="molecule type" value="Genomic_DNA"/>
</dbReference>